<feature type="DNA-binding region" description="OmpR/PhoB-type" evidence="2">
    <location>
        <begin position="17"/>
        <end position="115"/>
    </location>
</feature>
<evidence type="ECO:0000256" key="1">
    <source>
        <dbReference type="ARBA" id="ARBA00023125"/>
    </source>
</evidence>
<evidence type="ECO:0000256" key="3">
    <source>
        <dbReference type="SAM" id="MobiDB-lite"/>
    </source>
</evidence>
<gene>
    <name evidence="5" type="ORF">F0415_07575</name>
</gene>
<dbReference type="InterPro" id="IPR001867">
    <property type="entry name" value="OmpR/PhoB-type_DNA-bd"/>
</dbReference>
<evidence type="ECO:0000256" key="2">
    <source>
        <dbReference type="PROSITE-ProRule" id="PRU01091"/>
    </source>
</evidence>
<dbReference type="InterPro" id="IPR016032">
    <property type="entry name" value="Sig_transdc_resp-reg_C-effctor"/>
</dbReference>
<evidence type="ECO:0000313" key="5">
    <source>
        <dbReference type="EMBL" id="KAA2285093.1"/>
    </source>
</evidence>
<dbReference type="GO" id="GO:0006355">
    <property type="term" value="P:regulation of DNA-templated transcription"/>
    <property type="evidence" value="ECO:0007669"/>
    <property type="project" value="InterPro"/>
</dbReference>
<comment type="caution">
    <text evidence="5">The sequence shown here is derived from an EMBL/GenBank/DDBJ whole genome shotgun (WGS) entry which is preliminary data.</text>
</comment>
<dbReference type="RefSeq" id="WP_149860592.1">
    <property type="nucleotide sequence ID" value="NZ_VUOD01000004.1"/>
</dbReference>
<keyword evidence="1 2" id="KW-0238">DNA-binding</keyword>
<dbReference type="Proteomes" id="UP000322165">
    <property type="component" value="Unassembled WGS sequence"/>
</dbReference>
<dbReference type="EMBL" id="VUOD01000004">
    <property type="protein sequence ID" value="KAA2285093.1"/>
    <property type="molecule type" value="Genomic_DNA"/>
</dbReference>
<dbReference type="SMART" id="SM00862">
    <property type="entry name" value="Trans_reg_C"/>
    <property type="match status" value="1"/>
</dbReference>
<dbReference type="SUPFAM" id="SSF46894">
    <property type="entry name" value="C-terminal effector domain of the bipartite response regulators"/>
    <property type="match status" value="1"/>
</dbReference>
<feature type="domain" description="OmpR/PhoB-type" evidence="4">
    <location>
        <begin position="17"/>
        <end position="115"/>
    </location>
</feature>
<dbReference type="Pfam" id="PF00486">
    <property type="entry name" value="Trans_reg_C"/>
    <property type="match status" value="1"/>
</dbReference>
<feature type="region of interest" description="Disordered" evidence="3">
    <location>
        <begin position="124"/>
        <end position="185"/>
    </location>
</feature>
<dbReference type="Gene3D" id="1.10.10.10">
    <property type="entry name" value="Winged helix-like DNA-binding domain superfamily/Winged helix DNA-binding domain"/>
    <property type="match status" value="1"/>
</dbReference>
<dbReference type="InterPro" id="IPR036388">
    <property type="entry name" value="WH-like_DNA-bd_sf"/>
</dbReference>
<feature type="compositionally biased region" description="Low complexity" evidence="3">
    <location>
        <begin position="152"/>
        <end position="185"/>
    </location>
</feature>
<organism evidence="5 6">
    <name type="scientific">Arenimonas fontis</name>
    <dbReference type="NCBI Taxonomy" id="2608255"/>
    <lineage>
        <taxon>Bacteria</taxon>
        <taxon>Pseudomonadati</taxon>
        <taxon>Pseudomonadota</taxon>
        <taxon>Gammaproteobacteria</taxon>
        <taxon>Lysobacterales</taxon>
        <taxon>Lysobacteraceae</taxon>
        <taxon>Arenimonas</taxon>
    </lineage>
</organism>
<reference evidence="5 6" key="2">
    <citation type="submission" date="2019-09" db="EMBL/GenBank/DDBJ databases">
        <authorList>
            <person name="Mazur A."/>
        </authorList>
    </citation>
    <scope>NUCLEOTIDE SEQUENCE [LARGE SCALE GENOMIC DNA]</scope>
    <source>
        <strain evidence="5 6">3729k</strain>
    </source>
</reference>
<dbReference type="GO" id="GO:0003677">
    <property type="term" value="F:DNA binding"/>
    <property type="evidence" value="ECO:0007669"/>
    <property type="project" value="UniProtKB-UniRule"/>
</dbReference>
<accession>A0A5B2ZC26</accession>
<sequence length="214" mass="22560">MSVPPGQGELPLASAGPDTFRFGEFELSLPRRLLLRAGEPVELQPKVFECIAFLLLNRGRVVDKTELLDAVWPRQVVTEAALSRCVMKARRALDDEAENPKVILTVHARGYRFIAPVEPVLDRRSRDRAGATETGGATLSDPLPATGRETEPTAPVPADAAAPDGGPASSVTPAPSTPGPAAEGAAPSRRARLAWAIGLPLALLAALLATRALI</sequence>
<protein>
    <recommendedName>
        <fullName evidence="4">OmpR/PhoB-type domain-containing protein</fullName>
    </recommendedName>
</protein>
<evidence type="ECO:0000313" key="6">
    <source>
        <dbReference type="Proteomes" id="UP000322165"/>
    </source>
</evidence>
<evidence type="ECO:0000259" key="4">
    <source>
        <dbReference type="PROSITE" id="PS51755"/>
    </source>
</evidence>
<proteinExistence type="predicted"/>
<dbReference type="GO" id="GO:0000160">
    <property type="term" value="P:phosphorelay signal transduction system"/>
    <property type="evidence" value="ECO:0007669"/>
    <property type="project" value="InterPro"/>
</dbReference>
<reference evidence="5 6" key="1">
    <citation type="submission" date="2019-09" db="EMBL/GenBank/DDBJ databases">
        <title>Arenimonas chukotkensis sp. nov., a bacterium isolated from Chukotka hot spring, Arctic region, Russia.</title>
        <authorList>
            <person name="Zayulina K.S."/>
            <person name="Prokofeva M.I."/>
            <person name="Elcheninov A.G."/>
            <person name="Novikov A."/>
            <person name="Kochetkova T.V."/>
            <person name="Kublanov I.V."/>
        </authorList>
    </citation>
    <scope>NUCLEOTIDE SEQUENCE [LARGE SCALE GENOMIC DNA]</scope>
    <source>
        <strain evidence="5 6">3729k</strain>
    </source>
</reference>
<keyword evidence="6" id="KW-1185">Reference proteome</keyword>
<name>A0A5B2ZC26_9GAMM</name>
<dbReference type="PROSITE" id="PS51755">
    <property type="entry name" value="OMPR_PHOB"/>
    <property type="match status" value="1"/>
</dbReference>
<dbReference type="AlphaFoldDB" id="A0A5B2ZC26"/>
<dbReference type="CDD" id="cd00383">
    <property type="entry name" value="trans_reg_C"/>
    <property type="match status" value="1"/>
</dbReference>